<evidence type="ECO:0000313" key="1">
    <source>
        <dbReference type="EMBL" id="GAA4603836.1"/>
    </source>
</evidence>
<comment type="caution">
    <text evidence="1">The sequence shown here is derived from an EMBL/GenBank/DDBJ whole genome shotgun (WGS) entry which is preliminary data.</text>
</comment>
<gene>
    <name evidence="1" type="ORF">GCM10023195_12850</name>
</gene>
<organism evidence="1 2">
    <name type="scientific">Actinoallomurus liliacearum</name>
    <dbReference type="NCBI Taxonomy" id="1080073"/>
    <lineage>
        <taxon>Bacteria</taxon>
        <taxon>Bacillati</taxon>
        <taxon>Actinomycetota</taxon>
        <taxon>Actinomycetes</taxon>
        <taxon>Streptosporangiales</taxon>
        <taxon>Thermomonosporaceae</taxon>
        <taxon>Actinoallomurus</taxon>
    </lineage>
</organism>
<evidence type="ECO:0008006" key="3">
    <source>
        <dbReference type="Google" id="ProtNLM"/>
    </source>
</evidence>
<dbReference type="RefSeq" id="WP_345349798.1">
    <property type="nucleotide sequence ID" value="NZ_BAABHJ010000003.1"/>
</dbReference>
<dbReference type="EMBL" id="BAABHJ010000003">
    <property type="protein sequence ID" value="GAA4603836.1"/>
    <property type="molecule type" value="Genomic_DNA"/>
</dbReference>
<reference evidence="2" key="1">
    <citation type="journal article" date="2019" name="Int. J. Syst. Evol. Microbiol.">
        <title>The Global Catalogue of Microorganisms (GCM) 10K type strain sequencing project: providing services to taxonomists for standard genome sequencing and annotation.</title>
        <authorList>
            <consortium name="The Broad Institute Genomics Platform"/>
            <consortium name="The Broad Institute Genome Sequencing Center for Infectious Disease"/>
            <person name="Wu L."/>
            <person name="Ma J."/>
        </authorList>
    </citation>
    <scope>NUCLEOTIDE SEQUENCE [LARGE SCALE GENOMIC DNA]</scope>
    <source>
        <strain evidence="2">JCM 17938</strain>
    </source>
</reference>
<keyword evidence="2" id="KW-1185">Reference proteome</keyword>
<name>A0ABP8TFF8_9ACTN</name>
<dbReference type="Proteomes" id="UP001500212">
    <property type="component" value="Unassembled WGS sequence"/>
</dbReference>
<accession>A0ABP8TFF8</accession>
<proteinExistence type="predicted"/>
<protein>
    <recommendedName>
        <fullName evidence="3">Ribbon-helix-helix protein CopG domain-containing protein</fullName>
    </recommendedName>
</protein>
<sequence length="79" mass="9021">MRRYATSVDLRRALEARLRQQADETGTDLSRLRRIAVFDRVASRLSTAEDRTATKPDLDAALELVRSFRAQTSTTETEH</sequence>
<evidence type="ECO:0000313" key="2">
    <source>
        <dbReference type="Proteomes" id="UP001500212"/>
    </source>
</evidence>